<name>A0A443HXF1_BYSSP</name>
<accession>A0A443HXF1</accession>
<proteinExistence type="predicted"/>
<dbReference type="EMBL" id="RCNU01000004">
    <property type="protein sequence ID" value="RWQ96527.1"/>
    <property type="molecule type" value="Genomic_DNA"/>
</dbReference>
<keyword evidence="2" id="KW-1185">Reference proteome</keyword>
<protein>
    <submittedName>
        <fullName evidence="1">Uncharacterized protein</fullName>
    </submittedName>
</protein>
<dbReference type="AlphaFoldDB" id="A0A443HXF1"/>
<dbReference type="RefSeq" id="XP_028486172.1">
    <property type="nucleotide sequence ID" value="XM_028630497.1"/>
</dbReference>
<organism evidence="1 2">
    <name type="scientific">Byssochlamys spectabilis</name>
    <name type="common">Paecilomyces variotii</name>
    <dbReference type="NCBI Taxonomy" id="264951"/>
    <lineage>
        <taxon>Eukaryota</taxon>
        <taxon>Fungi</taxon>
        <taxon>Dikarya</taxon>
        <taxon>Ascomycota</taxon>
        <taxon>Pezizomycotina</taxon>
        <taxon>Eurotiomycetes</taxon>
        <taxon>Eurotiomycetidae</taxon>
        <taxon>Eurotiales</taxon>
        <taxon>Thermoascaceae</taxon>
        <taxon>Paecilomyces</taxon>
    </lineage>
</organism>
<sequence length="66" mass="7311">MHHPRLADFFKNFTHPHTSLYTNIALRSSQNHPYAASGVIYGSTASGPTAVPSFLPIEDIYILPQN</sequence>
<dbReference type="VEuPathDB" id="FungiDB:C8Q69DRAFT_465609"/>
<dbReference type="STRING" id="264951.A0A443HXF1"/>
<reference evidence="1 2" key="1">
    <citation type="journal article" date="2018" name="Front. Microbiol.">
        <title>Genomic and genetic insights into a cosmopolitan fungus, Paecilomyces variotii (Eurotiales).</title>
        <authorList>
            <person name="Urquhart A.S."/>
            <person name="Mondo S.J."/>
            <person name="Makela M.R."/>
            <person name="Hane J.K."/>
            <person name="Wiebenga A."/>
            <person name="He G."/>
            <person name="Mihaltcheva S."/>
            <person name="Pangilinan J."/>
            <person name="Lipzen A."/>
            <person name="Barry K."/>
            <person name="de Vries R.P."/>
            <person name="Grigoriev I.V."/>
            <person name="Idnurm A."/>
        </authorList>
    </citation>
    <scope>NUCLEOTIDE SEQUENCE [LARGE SCALE GENOMIC DNA]</scope>
    <source>
        <strain evidence="1 2">CBS 101075</strain>
    </source>
</reference>
<evidence type="ECO:0000313" key="2">
    <source>
        <dbReference type="Proteomes" id="UP000283841"/>
    </source>
</evidence>
<evidence type="ECO:0000313" key="1">
    <source>
        <dbReference type="EMBL" id="RWQ96527.1"/>
    </source>
</evidence>
<dbReference type="GeneID" id="39599774"/>
<dbReference type="Proteomes" id="UP000283841">
    <property type="component" value="Unassembled WGS sequence"/>
</dbReference>
<gene>
    <name evidence="1" type="ORF">C8Q69DRAFT_465609</name>
</gene>
<comment type="caution">
    <text evidence="1">The sequence shown here is derived from an EMBL/GenBank/DDBJ whole genome shotgun (WGS) entry which is preliminary data.</text>
</comment>